<keyword evidence="2" id="KW-1133">Transmembrane helix</keyword>
<dbReference type="EMBL" id="AL161514">
    <property type="protein sequence ID" value="CAB78064.1"/>
    <property type="molecule type" value="Genomic_DNA"/>
</dbReference>
<evidence type="ECO:0000259" key="4">
    <source>
        <dbReference type="Pfam" id="PF10551"/>
    </source>
</evidence>
<feature type="domain" description="MULE transposase" evidence="4">
    <location>
        <begin position="356"/>
        <end position="444"/>
    </location>
</feature>
<reference evidence="5" key="3">
    <citation type="submission" date="2000-03" db="EMBL/GenBank/DDBJ databases">
        <authorList>
            <person name="EU Arabidopsis sequencing project"/>
        </authorList>
    </citation>
    <scope>NUCLEOTIDE SEQUENCE</scope>
</reference>
<reference evidence="5" key="2">
    <citation type="submission" date="2000-03" db="EMBL/GenBank/DDBJ databases">
        <authorList>
            <person name="Spiegel L.A."/>
            <person name="Huang E.N."/>
            <person name="Nascimento L.U."/>
            <person name="de la Bastide M."/>
            <person name="Vil D.M."/>
            <person name="Preston R.R."/>
            <person name="Matero A."/>
            <person name="Shah R."/>
            <person name="O'Shaughnessy A."/>
            <person name="Rodriguez M."/>
            <person name="Shekher M."/>
            <person name="Schutz K."/>
            <person name="See L.H."/>
            <person name="Swaby I."/>
            <person name="Habermann K."/>
            <person name="Dedhia N.N."/>
            <person name="Mewes H.W."/>
            <person name="Lemcke K."/>
            <person name="Mayer K.F.X."/>
        </authorList>
    </citation>
    <scope>NUCLEOTIDE SEQUENCE</scope>
</reference>
<dbReference type="AlphaFoldDB" id="Q7FIJ2"/>
<dbReference type="PIR" id="G85095">
    <property type="entry name" value="G85095"/>
</dbReference>
<evidence type="ECO:0000256" key="1">
    <source>
        <dbReference type="SAM" id="MobiDB-lite"/>
    </source>
</evidence>
<dbReference type="Pfam" id="PF10532">
    <property type="entry name" value="Plant_all_beta"/>
    <property type="match status" value="1"/>
</dbReference>
<feature type="transmembrane region" description="Helical" evidence="2">
    <location>
        <begin position="357"/>
        <end position="377"/>
    </location>
</feature>
<evidence type="ECO:0000313" key="5">
    <source>
        <dbReference type="EMBL" id="CAB78064.1"/>
    </source>
</evidence>
<keyword evidence="2" id="KW-0472">Membrane</keyword>
<reference key="1">
    <citation type="journal article" date="1999" name="Nature">
        <title>Sequence and analysis of chromosome 4 of the plant Arabidopsis thaliana.</title>
        <authorList>
            <consortium name="EU"/>
            <consortium name="CSHL and WU Arabidopsis Sequencing Project"/>
            <person name="Mayer K."/>
            <person name="Schuller C."/>
            <person name="Wambutt R."/>
            <person name="Murphy G."/>
            <person name="Volckaert G."/>
            <person name="Pohl T."/>
            <person name="Dusterhoft A."/>
            <person name="Stiekema W."/>
            <person name="Entian K.D."/>
            <person name="Terryn N."/>
            <person name="Harris B."/>
            <person name="Ansorge W."/>
            <person name="Brandt P."/>
            <person name="Grivell L."/>
            <person name="Rieger M."/>
            <person name="Weichselgartner M."/>
            <person name="de Simone V."/>
            <person name="Obermaier B."/>
            <person name="Mache R."/>
            <person name="Muller M."/>
            <person name="Kreis M."/>
            <person name="Delseny M."/>
            <person name="Puigdomenech P."/>
            <person name="Watson M."/>
            <person name="Schmidtheini T."/>
            <person name="Reichert B."/>
            <person name="Portatelle D."/>
            <person name="Perez-Alonso M."/>
            <person name="Boutry M."/>
            <person name="Bancroft I."/>
            <person name="Vos P."/>
            <person name="Hoheisel J."/>
            <person name="Zimmermann W."/>
            <person name="Wedler H."/>
            <person name="Ridley P."/>
            <person name="Langham S.A."/>
            <person name="McCullagh B."/>
            <person name="Bilham L."/>
            <person name="Robben J."/>
            <person name="Van der Schueren J."/>
            <person name="Grymonprez B."/>
            <person name="Chuang Y.J."/>
            <person name="Vandenbussche F."/>
            <person name="Braeken M."/>
            <person name="Weltjens I."/>
            <person name="Voet M."/>
            <person name="Bastiaens I."/>
            <person name="Aert R."/>
            <person name="Defoor E."/>
            <person name="Weitzenegger T."/>
            <person name="Bothe G."/>
            <person name="Ramsperger U."/>
            <person name="Hilbert H."/>
            <person name="Braun M."/>
            <person name="Holzer E."/>
            <person name="Brandt A."/>
            <person name="Peters S."/>
            <person name="van Staveren M."/>
            <person name="Dirske W."/>
            <person name="Mooijman P."/>
            <person name="Klein Lankhorst R."/>
            <person name="Rose M."/>
            <person name="Hauf J."/>
            <person name="Kotter P."/>
            <person name="Berneiser S."/>
            <person name="Hempel S."/>
            <person name="Feldpausch M."/>
            <person name="Lamberth S."/>
            <person name="Van den Daele H."/>
            <person name="De Keyser A."/>
            <person name="Buysshaert C."/>
            <person name="Gielen J."/>
            <person name="Villarroel R."/>
            <person name="De Clercq R."/>
            <person name="Van Montagu M."/>
            <person name="Rogers J."/>
            <person name="Cronin A."/>
            <person name="Quail M."/>
            <person name="Bray-Allen S."/>
            <person name="Clark L."/>
            <person name="Doggett J."/>
            <person name="Hall S."/>
            <person name="Kay M."/>
            <person name="Lennard N."/>
            <person name="McLay K."/>
            <person name="Mayes R."/>
            <person name="Pettett A."/>
            <person name="Rajandream M.A."/>
            <person name="Lyne M."/>
            <person name="Benes V."/>
            <person name="Rechmann S."/>
            <person name="Borkova D."/>
            <person name="Blocker H."/>
            <person name="Scharfe M."/>
            <person name="Grimm M."/>
            <person name="Lohnert T.H."/>
            <person name="Dose S."/>
            <person name="de Haan M."/>
            <person name="Maarse A."/>
            <person name="Schafer M."/>
            <person name="Muller-Auer S."/>
            <person name="Gabel C."/>
            <person name="Fuchs M."/>
            <person name="Fartmann B."/>
            <person name="Granderath K."/>
            <person name="Dauner D."/>
            <person name="Herzl A."/>
            <person name="Neumann S."/>
            <person name="Argiriou A."/>
            <person name="Vitale D."/>
            <person name="Liguori R."/>
            <person name="Piravandi E."/>
            <person name="Massenet O."/>
            <person name="Quigley F."/>
            <person name="Clabauld G."/>
            <person name="Mundlein A."/>
            <person name="Felber R."/>
            <person name="Schnabl S."/>
            <person name="Hiller R."/>
            <person name="Schmidt W."/>
            <person name="Lecharny A."/>
            <person name="Aubourg S."/>
            <person name="Chefdor F."/>
            <person name="Cooke R."/>
            <person name="Berger C."/>
            <person name="Montfort A."/>
            <person name="Casacuberta E."/>
            <person name="Gibbons T."/>
            <person name="Weber N."/>
            <person name="Vandenbol M."/>
            <person name="Bargues M."/>
            <person name="Terol J."/>
            <person name="Torres A."/>
            <person name="Perez-Perez A."/>
            <person name="Purnelle B."/>
            <person name="Bent E."/>
            <person name="Johnson S."/>
            <person name="Tacon D."/>
            <person name="Jesse T."/>
            <person name="Heijnen L."/>
            <person name="Schwarz S."/>
            <person name="Scholler P."/>
            <person name="Heber S."/>
            <person name="Francs P."/>
            <person name="Bielke C."/>
            <person name="Frishman D."/>
            <person name="Haase D."/>
            <person name="Lemcke K."/>
            <person name="Mewes H.W."/>
            <person name="Stocker S."/>
            <person name="Zaccaria P."/>
            <person name="Bevan M."/>
            <person name="Wilson R.K."/>
            <person name="de la Bastide M."/>
            <person name="Habermann K."/>
            <person name="Parnell L."/>
            <person name="Dedhia N."/>
            <person name="Gnoj L."/>
            <person name="Schutz K."/>
            <person name="Huang E."/>
            <person name="Spiegel L."/>
            <person name="Sehkon M."/>
            <person name="Murray J."/>
            <person name="Sheet P."/>
            <person name="Cordes M."/>
            <person name="Abu-Threideh J."/>
            <person name="Stoneking T."/>
            <person name="Kalicki J."/>
            <person name="Graves T."/>
            <person name="Harmon G."/>
            <person name="Edwards J."/>
            <person name="Latreille P."/>
            <person name="Courtney L."/>
            <person name="Cloud J."/>
            <person name="Abbott A."/>
            <person name="Scott K."/>
            <person name="Johnson D."/>
            <person name="Minx P."/>
            <person name="Bentley D."/>
            <person name="Fulton B."/>
            <person name="Miller N."/>
            <person name="Greco T."/>
            <person name="Kemp K."/>
            <person name="Kramer J."/>
            <person name="Fulton L."/>
            <person name="Mardis E."/>
            <person name="Dante M."/>
            <person name="Pepin K."/>
            <person name="Hillier L."/>
            <person name="Nelson J."/>
            <person name="Spieth J."/>
            <person name="Ryan E."/>
            <person name="Andrews S."/>
            <person name="Geisel C."/>
            <person name="Layman D."/>
            <person name="Du H."/>
            <person name="Ali J."/>
            <person name="Berghoff A."/>
            <person name="Jones K."/>
            <person name="Drone K."/>
            <person name="Cotton M."/>
            <person name="Joshu C."/>
            <person name="Antonoiu B."/>
            <person name="Zidanic M."/>
            <person name="Strong C."/>
            <person name="Sun H."/>
            <person name="Lamar B."/>
            <person name="Yordan C."/>
            <person name="Ma P."/>
            <person name="Zhong J."/>
            <person name="Preston R."/>
            <person name="Vil D."/>
            <person name="Shekher M."/>
            <person name="Matero A."/>
            <person name="Shah R."/>
            <person name="Swaby I.K."/>
            <person name="O'Shaughnessy A."/>
            <person name="Rodriguez M."/>
            <person name="Hoffmann J."/>
            <person name="Till S."/>
            <person name="Granat S."/>
            <person name="Shohdy N."/>
            <person name="Hasegawa A."/>
            <person name="Hameed A."/>
            <person name="Lodhi M."/>
            <person name="Johnson A."/>
            <person name="Chen E."/>
            <person name="Marra M."/>
            <person name="Martienssen R."/>
            <person name="McCombie W.R."/>
        </authorList>
    </citation>
    <scope>NUCLEOTIDE SEQUENCE [LARGE SCALE GENOMIC DNA]</scope>
    <source>
        <strain>cv. Columbia</strain>
    </source>
</reference>
<evidence type="ECO:0000256" key="2">
    <source>
        <dbReference type="SAM" id="Phobius"/>
    </source>
</evidence>
<dbReference type="InterPro" id="IPR018289">
    <property type="entry name" value="MULE_transposase_dom"/>
</dbReference>
<dbReference type="InterPro" id="IPR018290">
    <property type="entry name" value="MULE_transposase_N"/>
</dbReference>
<protein>
    <submittedName>
        <fullName evidence="5">Uncharacterized protein AT4g09410</fullName>
    </submittedName>
</protein>
<feature type="region of interest" description="Disordered" evidence="1">
    <location>
        <begin position="1"/>
        <end position="20"/>
    </location>
</feature>
<name>Q7FIJ2_ARATH</name>
<dbReference type="PANTHER" id="PTHR31973:SF187">
    <property type="entry name" value="MUTATOR TRANSPOSASE MUDRA PROTEIN"/>
    <property type="match status" value="1"/>
</dbReference>
<keyword evidence="2" id="KW-0812">Transmembrane</keyword>
<dbReference type="Pfam" id="PF10551">
    <property type="entry name" value="MULE"/>
    <property type="match status" value="1"/>
</dbReference>
<dbReference type="PANTHER" id="PTHR31973">
    <property type="entry name" value="POLYPROTEIN, PUTATIVE-RELATED"/>
    <property type="match status" value="1"/>
</dbReference>
<feature type="compositionally biased region" description="Basic and acidic residues" evidence="1">
    <location>
        <begin position="635"/>
        <end position="645"/>
    </location>
</feature>
<accession>Q7FIJ2</accession>
<organism evidence="5">
    <name type="scientific">Arabidopsis thaliana</name>
    <name type="common">Mouse-ear cress</name>
    <dbReference type="NCBI Taxonomy" id="3702"/>
    <lineage>
        <taxon>Eukaryota</taxon>
        <taxon>Viridiplantae</taxon>
        <taxon>Streptophyta</taxon>
        <taxon>Embryophyta</taxon>
        <taxon>Tracheophyta</taxon>
        <taxon>Spermatophyta</taxon>
        <taxon>Magnoliopsida</taxon>
        <taxon>eudicotyledons</taxon>
        <taxon>Gunneridae</taxon>
        <taxon>Pentapetalae</taxon>
        <taxon>rosids</taxon>
        <taxon>malvids</taxon>
        <taxon>Brassicales</taxon>
        <taxon>Brassicaceae</taxon>
        <taxon>Camelineae</taxon>
        <taxon>Arabidopsis</taxon>
    </lineage>
</organism>
<feature type="domain" description="MULE transposase N-terminal all-beta" evidence="3">
    <location>
        <begin position="52"/>
        <end position="132"/>
    </location>
</feature>
<evidence type="ECO:0000259" key="3">
    <source>
        <dbReference type="Pfam" id="PF10532"/>
    </source>
</evidence>
<feature type="region of interest" description="Disordered" evidence="1">
    <location>
        <begin position="625"/>
        <end position="673"/>
    </location>
</feature>
<gene>
    <name evidence="5" type="ordered locus">At4g09410</name>
</gene>
<proteinExistence type="predicted"/>
<sequence>MNVRTEIESDTGTSRGSTDHEWSCKNSVYGIVFKTSSLERITYADLIDNIFRKIALGGQKRNLKLSYKISKAWRESYIVDNEDVLIYLTSLDKEGLRPVLHVELCSDLESNNRLVPIVERRSSCEEQSETVSEPIIELEDQRETVSEPMMLENGGKYVHLARPVQESVAAVVKEWEDGIGDLVGQEFRSKEAVWDLINRASKEEVFGVKTIKSDPGRLMLECSQASLGCDWYLRVTNTSSTDFWCVKKHTQIHKCSRCPEATRYEKLKGTSQLVADVLHEDYPGLLNTLKPKQIMSIGKGRLGFDCSYSTALREKKNMSVNHGTITEVELDADDMFKFLFIALGASIERFKAMRKVIVIYATFLKTIYGGMLVIAIAQDPNHHHYPIAFGVIDSENHASWNWFFRKLNFIIPDDPELVFISDRHGSIIKGVADVFPKASHGHCFNTRYAEFRRKHPNVATYLDGAIGLEKWARCYFQGDKYNIDTSNSAESMNAVFSEVRKYHLLPMIDAILENFSEWFNTHRKDSASASNTRQVVPVVENILHTRCPIEFDIDKYPCVHAIAAAIKRSKMDWNSHSILNVSIYGLCSKYYLIETWALAYYRTIYVVPHQAHWFFPPDYVEKVAKPPDYTPKKGRNQETRFPSKGEKRRKKTNNKATRGINLERWLQPETNDD</sequence>